<name>D5UBE5_BRAM5</name>
<accession>D5UBE5</accession>
<gene>
    <name evidence="2" type="ordered locus">Bmur_1940</name>
</gene>
<dbReference type="InterPro" id="IPR025272">
    <property type="entry name" value="SocA_Panacea"/>
</dbReference>
<organism evidence="2 3">
    <name type="scientific">Brachyspira murdochii (strain ATCC 51284 / DSM 12563 / 56-150)</name>
    <name type="common">Serpulina murdochii</name>
    <dbReference type="NCBI Taxonomy" id="526224"/>
    <lineage>
        <taxon>Bacteria</taxon>
        <taxon>Pseudomonadati</taxon>
        <taxon>Spirochaetota</taxon>
        <taxon>Spirochaetia</taxon>
        <taxon>Brachyspirales</taxon>
        <taxon>Brachyspiraceae</taxon>
        <taxon>Brachyspira</taxon>
    </lineage>
</organism>
<dbReference type="Pfam" id="PF13274">
    <property type="entry name" value="SocA_Panacea"/>
    <property type="match status" value="1"/>
</dbReference>
<dbReference type="KEGG" id="brm:Bmur_1940"/>
<dbReference type="Proteomes" id="UP000001915">
    <property type="component" value="Chromosome"/>
</dbReference>
<evidence type="ECO:0000313" key="2">
    <source>
        <dbReference type="EMBL" id="ADG72018.1"/>
    </source>
</evidence>
<dbReference type="EMBL" id="CP001959">
    <property type="protein sequence ID" value="ADG72018.1"/>
    <property type="molecule type" value="Genomic_DNA"/>
</dbReference>
<proteinExistence type="predicted"/>
<feature type="domain" description="Antitoxin SocA-like Panacea" evidence="1">
    <location>
        <begin position="43"/>
        <end position="151"/>
    </location>
</feature>
<protein>
    <recommendedName>
        <fullName evidence="1">Antitoxin SocA-like Panacea domain-containing protein</fullName>
    </recommendedName>
</protein>
<sequence>MSFYIKLCYEILEIFIIEDKYKNAVHYIIDKCKNPYKLGSIKLNKILLFTDGILLRKTGKTLTEDTYIKRQFGPVPKNILKILNILKNDNAIAIREGEKNNDARLFFSLKEPNISNLSSIEIDALYTFTMHIYNNFKAKEISDISYQFKIWDFLNIGDEVDLYPYFISEEAEITKEDIDWALSV</sequence>
<evidence type="ECO:0000259" key="1">
    <source>
        <dbReference type="Pfam" id="PF13274"/>
    </source>
</evidence>
<dbReference type="AlphaFoldDB" id="D5UBE5"/>
<evidence type="ECO:0000313" key="3">
    <source>
        <dbReference type="Proteomes" id="UP000001915"/>
    </source>
</evidence>
<reference evidence="2 3" key="1">
    <citation type="journal article" date="2010" name="Stand. Genomic Sci.">
        <title>Complete genome sequence of Brachyspira murdochii type strain (56-150).</title>
        <authorList>
            <person name="Pati A."/>
            <person name="Sikorski J."/>
            <person name="Gronow S."/>
            <person name="Munk C."/>
            <person name="Lapidus A."/>
            <person name="Copeland A."/>
            <person name="Glavina Del Tio T."/>
            <person name="Nolan M."/>
            <person name="Lucas S."/>
            <person name="Chen F."/>
            <person name="Tice H."/>
            <person name="Cheng J.F."/>
            <person name="Han C."/>
            <person name="Detter J.C."/>
            <person name="Bruce D."/>
            <person name="Tapia R."/>
            <person name="Goodwin L."/>
            <person name="Pitluck S."/>
            <person name="Liolios K."/>
            <person name="Ivanova N."/>
            <person name="Mavromatis K."/>
            <person name="Mikhailova N."/>
            <person name="Chen A."/>
            <person name="Palaniappan K."/>
            <person name="Land M."/>
            <person name="Hauser L."/>
            <person name="Chang Y.J."/>
            <person name="Jeffries C.D."/>
            <person name="Spring S."/>
            <person name="Rohde M."/>
            <person name="Goker M."/>
            <person name="Bristow J."/>
            <person name="Eisen J.A."/>
            <person name="Markowitz V."/>
            <person name="Hugenholtz P."/>
            <person name="Kyrpides N.C."/>
            <person name="Klenk H.P."/>
        </authorList>
    </citation>
    <scope>NUCLEOTIDE SEQUENCE [LARGE SCALE GENOMIC DNA]</scope>
    <source>
        <strain evidence="3">ATCC 51284 / DSM 12563 / 56-150</strain>
    </source>
</reference>
<dbReference type="HOGENOM" id="CLU_120313_0_0_12"/>
<dbReference type="RefSeq" id="WP_013114391.1">
    <property type="nucleotide sequence ID" value="NC_014150.1"/>
</dbReference>